<feature type="binding site" evidence="7">
    <location>
        <begin position="33"/>
        <end position="37"/>
    </location>
    <ligand>
        <name>substrate</name>
    </ligand>
</feature>
<dbReference type="PROSITE" id="PS00906">
    <property type="entry name" value="UROD_1"/>
    <property type="match status" value="1"/>
</dbReference>
<comment type="function">
    <text evidence="7">Catalyzes the decarboxylation of four acetate groups of uroporphyrinogen-III to yield coproporphyrinogen-III.</text>
</comment>
<dbReference type="CDD" id="cd00717">
    <property type="entry name" value="URO-D"/>
    <property type="match status" value="1"/>
</dbReference>
<comment type="similarity">
    <text evidence="2 7 9">Belongs to the uroporphyrinogen decarboxylase family.</text>
</comment>
<evidence type="ECO:0000313" key="13">
    <source>
        <dbReference type="Proteomes" id="UP000197065"/>
    </source>
</evidence>
<evidence type="ECO:0000313" key="12">
    <source>
        <dbReference type="EMBL" id="SNB68811.1"/>
    </source>
</evidence>
<dbReference type="PROSITE" id="PS00907">
    <property type="entry name" value="UROD_2"/>
    <property type="match status" value="1"/>
</dbReference>
<dbReference type="InterPro" id="IPR000257">
    <property type="entry name" value="Uroporphyrinogen_deCOase"/>
</dbReference>
<dbReference type="InterPro" id="IPR038071">
    <property type="entry name" value="UROD/MetE-like_sf"/>
</dbReference>
<dbReference type="PANTHER" id="PTHR21091:SF169">
    <property type="entry name" value="UROPORPHYRINOGEN DECARBOXYLASE"/>
    <property type="match status" value="1"/>
</dbReference>
<dbReference type="GO" id="GO:0019353">
    <property type="term" value="P:protoporphyrinogen IX biosynthetic process from glutamate"/>
    <property type="evidence" value="ECO:0007669"/>
    <property type="project" value="TreeGrafter"/>
</dbReference>
<dbReference type="RefSeq" id="WP_088561531.1">
    <property type="nucleotide sequence ID" value="NZ_FYEH01000006.1"/>
</dbReference>
<feature type="binding site" evidence="7">
    <location>
        <position position="214"/>
    </location>
    <ligand>
        <name>substrate</name>
    </ligand>
</feature>
<comment type="subunit">
    <text evidence="7">Homodimer.</text>
</comment>
<evidence type="ECO:0000259" key="11">
    <source>
        <dbReference type="PROSITE" id="PS00907"/>
    </source>
</evidence>
<accession>A0A212R9D3</accession>
<comment type="caution">
    <text evidence="7">Lacks conserved residue(s) required for the propagation of feature annotation.</text>
</comment>
<comment type="catalytic activity">
    <reaction evidence="7 8">
        <text>uroporphyrinogen III + 4 H(+) = coproporphyrinogen III + 4 CO2</text>
        <dbReference type="Rhea" id="RHEA:19865"/>
        <dbReference type="ChEBI" id="CHEBI:15378"/>
        <dbReference type="ChEBI" id="CHEBI:16526"/>
        <dbReference type="ChEBI" id="CHEBI:57308"/>
        <dbReference type="ChEBI" id="CHEBI:57309"/>
        <dbReference type="EC" id="4.1.1.37"/>
    </reaction>
</comment>
<evidence type="ECO:0000256" key="4">
    <source>
        <dbReference type="ARBA" id="ARBA00022793"/>
    </source>
</evidence>
<keyword evidence="4 7" id="KW-0210">Decarboxylase</keyword>
<keyword evidence="5 7" id="KW-0456">Lyase</keyword>
<comment type="subcellular location">
    <subcellularLocation>
        <location evidence="7">Cytoplasm</location>
    </subcellularLocation>
</comment>
<dbReference type="GO" id="GO:0005829">
    <property type="term" value="C:cytosol"/>
    <property type="evidence" value="ECO:0007669"/>
    <property type="project" value="TreeGrafter"/>
</dbReference>
<feature type="site" description="Transition state stabilizer" evidence="7">
    <location>
        <position position="83"/>
    </location>
</feature>
<reference evidence="12 13" key="1">
    <citation type="submission" date="2017-06" db="EMBL/GenBank/DDBJ databases">
        <authorList>
            <person name="Kim H.J."/>
            <person name="Triplett B.A."/>
        </authorList>
    </citation>
    <scope>NUCLEOTIDE SEQUENCE [LARGE SCALE GENOMIC DNA]</scope>
    <source>
        <strain evidence="12 13">B29T1</strain>
    </source>
</reference>
<evidence type="ECO:0000256" key="1">
    <source>
        <dbReference type="ARBA" id="ARBA00004804"/>
    </source>
</evidence>
<protein>
    <recommendedName>
        <fullName evidence="3 7">Uroporphyrinogen decarboxylase</fullName>
        <shortName evidence="7">UPD</shortName>
        <shortName evidence="7">URO-D</shortName>
        <ecNumber evidence="3 7">4.1.1.37</ecNumber>
    </recommendedName>
</protein>
<dbReference type="Pfam" id="PF01208">
    <property type="entry name" value="URO-D"/>
    <property type="match status" value="1"/>
</dbReference>
<feature type="domain" description="Uroporphyrinogen decarboxylase (URO-D)" evidence="10">
    <location>
        <begin position="28"/>
        <end position="37"/>
    </location>
</feature>
<dbReference type="Gene3D" id="3.20.20.210">
    <property type="match status" value="1"/>
</dbReference>
<evidence type="ECO:0000259" key="10">
    <source>
        <dbReference type="PROSITE" id="PS00906"/>
    </source>
</evidence>
<evidence type="ECO:0000256" key="9">
    <source>
        <dbReference type="RuleBase" id="RU004169"/>
    </source>
</evidence>
<feature type="binding site" evidence="7">
    <location>
        <position position="333"/>
    </location>
    <ligand>
        <name>substrate</name>
    </ligand>
</feature>
<feature type="binding site" evidence="7">
    <location>
        <position position="83"/>
    </location>
    <ligand>
        <name>substrate</name>
    </ligand>
</feature>
<dbReference type="AlphaFoldDB" id="A0A212R9D3"/>
<evidence type="ECO:0000256" key="2">
    <source>
        <dbReference type="ARBA" id="ARBA00009935"/>
    </source>
</evidence>
<organism evidence="12 13">
    <name type="scientific">Arboricoccus pini</name>
    <dbReference type="NCBI Taxonomy" id="1963835"/>
    <lineage>
        <taxon>Bacteria</taxon>
        <taxon>Pseudomonadati</taxon>
        <taxon>Pseudomonadota</taxon>
        <taxon>Alphaproteobacteria</taxon>
        <taxon>Geminicoccales</taxon>
        <taxon>Geminicoccaceae</taxon>
        <taxon>Arboricoccus</taxon>
    </lineage>
</organism>
<sequence>MSEGQEGRKGPPKRLLAKLKGTAAGRPPIWLMRQAGRYLPEYREVRASAGSFLDLCYTPSLAVEVTLQPIRRFGLDAAILFSDILVVPDAMGMDVRFVEGEGPRLEPLKGPADVERLDGSGLRRHLQPVYETVRGIARALPPDVALIGFSGAPWTLAAYMIEGRGSREFAALTHFATTHPEAFALLLDKLVLAIVEHLDAQIRAGAEAVQLFDSWAGLIPAARLDEWCLTPAARIQEALRQRHPDIPLLFFPRGIERPADLARVALGSGAAGISLGTGVSMRWAADLFGPATRCIQGNLDPELLLGPEARMLQAAGDILKATAGRPHIFNLGHGVIKDTAPETVATLVSYLQSQPD</sequence>
<dbReference type="EMBL" id="FYEH01000006">
    <property type="protein sequence ID" value="SNB68811.1"/>
    <property type="molecule type" value="Genomic_DNA"/>
</dbReference>
<comment type="pathway">
    <text evidence="1 7 8">Porphyrin-containing compound metabolism; protoporphyrin-IX biosynthesis; coproporphyrinogen-III from 5-aminolevulinate: step 4/4.</text>
</comment>
<keyword evidence="6 7" id="KW-0627">Porphyrin biosynthesis</keyword>
<dbReference type="NCBIfam" id="TIGR01464">
    <property type="entry name" value="hemE"/>
    <property type="match status" value="1"/>
</dbReference>
<keyword evidence="13" id="KW-1185">Reference proteome</keyword>
<dbReference type="GO" id="GO:0004853">
    <property type="term" value="F:uroporphyrinogen decarboxylase activity"/>
    <property type="evidence" value="ECO:0007669"/>
    <property type="project" value="UniProtKB-UniRule"/>
</dbReference>
<evidence type="ECO:0000256" key="7">
    <source>
        <dbReference type="HAMAP-Rule" id="MF_00218"/>
    </source>
</evidence>
<dbReference type="EC" id="4.1.1.37" evidence="3 7"/>
<evidence type="ECO:0000256" key="8">
    <source>
        <dbReference type="RuleBase" id="RU000554"/>
    </source>
</evidence>
<dbReference type="InterPro" id="IPR006361">
    <property type="entry name" value="Uroporphyrinogen_deCO2ase_HemE"/>
</dbReference>
<dbReference type="PANTHER" id="PTHR21091">
    <property type="entry name" value="METHYLTETRAHYDROFOLATE:HOMOCYSTEINE METHYLTRANSFERASE RELATED"/>
    <property type="match status" value="1"/>
</dbReference>
<dbReference type="SUPFAM" id="SSF51726">
    <property type="entry name" value="UROD/MetE-like"/>
    <property type="match status" value="1"/>
</dbReference>
<dbReference type="UniPathway" id="UPA00251">
    <property type="reaction ID" value="UER00321"/>
</dbReference>
<name>A0A212R9D3_9PROT</name>
<evidence type="ECO:0000256" key="3">
    <source>
        <dbReference type="ARBA" id="ARBA00012288"/>
    </source>
</evidence>
<feature type="domain" description="Uroporphyrinogen decarboxylase (URO-D)" evidence="11">
    <location>
        <begin position="147"/>
        <end position="163"/>
    </location>
</feature>
<dbReference type="HAMAP" id="MF_00218">
    <property type="entry name" value="URO_D"/>
    <property type="match status" value="1"/>
</dbReference>
<dbReference type="Proteomes" id="UP000197065">
    <property type="component" value="Unassembled WGS sequence"/>
</dbReference>
<dbReference type="OrthoDB" id="9806656at2"/>
<evidence type="ECO:0000256" key="6">
    <source>
        <dbReference type="ARBA" id="ARBA00023244"/>
    </source>
</evidence>
<gene>
    <name evidence="7" type="primary">hemE</name>
    <name evidence="12" type="ORF">SAMN07250955_106246</name>
</gene>
<evidence type="ECO:0000256" key="5">
    <source>
        <dbReference type="ARBA" id="ARBA00023239"/>
    </source>
</evidence>
<feature type="binding site" evidence="7">
    <location>
        <position position="159"/>
    </location>
    <ligand>
        <name>substrate</name>
    </ligand>
</feature>
<keyword evidence="7" id="KW-0963">Cytoplasm</keyword>
<proteinExistence type="inferred from homology"/>